<feature type="transmembrane region" description="Helical" evidence="5">
    <location>
        <begin position="160"/>
        <end position="179"/>
    </location>
</feature>
<dbReference type="InterPro" id="IPR017871">
    <property type="entry name" value="ABC_transporter-like_CS"/>
</dbReference>
<name>A0A0M4CQ21_9CORY</name>
<keyword evidence="4 5" id="KW-0472">Membrane</keyword>
<gene>
    <name evidence="8" type="ORF">CDES_07335</name>
</gene>
<evidence type="ECO:0000313" key="8">
    <source>
        <dbReference type="EMBL" id="ALC05880.1"/>
    </source>
</evidence>
<evidence type="ECO:0000259" key="6">
    <source>
        <dbReference type="PROSITE" id="PS50893"/>
    </source>
</evidence>
<feature type="domain" description="ABC transporter" evidence="6">
    <location>
        <begin position="263"/>
        <end position="539"/>
    </location>
</feature>
<sequence>MPKEFRRMRTWSWFVPESPEEGTPLLPTLDDSTPAKSARRLLWAFPTATWVLVLGMLLSSMLGALTSLIVGRGTEWIFASGDLRSFLIVAGLLAVVLWLVFILEGTSDALTDLTSARVVHNLRLELSAKLLTTPRNSLTPGEVLNTVDQDSVQIGGLKQVLNFPIMMVGYLVGSTISIAPISPAIAALLLVGGVCTALASYFTATPLTKISARRRQAEAVSVSLATDLAQGSRVVKGLGAIAHSEQRFGKTADVALEIMLKEVRLQAVLTFVRQLVPAVFSVGLLAYAALLAFNGDISGGEMISVTLLVPPSLTVLGVSLGIMTEIWARGQASTKRVQTLVAELDKAAAQPTPPPATLNIGDGLTVWNPHTPQQREELDRQLRGLQTLDNVVVAPHRVSVFEGVLADNLNPLGTVSSEKLRDALYAASCDDIVKRLGADLHAPGEFKLPDALIGEAGLNLSGGQRQRIALARFLAADPEVLILDEPTTGLDAVTLDEVAQRVEKLRRGRKTVVITANPTWHGVADRVHTDFGGDSHGRE</sequence>
<protein>
    <submittedName>
        <fullName evidence="8">ABC transporter ATPase and permease</fullName>
    </submittedName>
</protein>
<keyword evidence="2 5" id="KW-0812">Transmembrane</keyword>
<dbReference type="PROSITE" id="PS00211">
    <property type="entry name" value="ABC_TRANSPORTER_1"/>
    <property type="match status" value="1"/>
</dbReference>
<evidence type="ECO:0000256" key="1">
    <source>
        <dbReference type="ARBA" id="ARBA00004651"/>
    </source>
</evidence>
<dbReference type="InterPro" id="IPR039421">
    <property type="entry name" value="Type_1_exporter"/>
</dbReference>
<dbReference type="InterPro" id="IPR011527">
    <property type="entry name" value="ABC1_TM_dom"/>
</dbReference>
<comment type="subcellular location">
    <subcellularLocation>
        <location evidence="1">Cell membrane</location>
        <topology evidence="1">Multi-pass membrane protein</topology>
    </subcellularLocation>
</comment>
<reference evidence="8 9" key="1">
    <citation type="submission" date="2014-08" db="EMBL/GenBank/DDBJ databases">
        <title>Complete genome sequence of Corynebacterium deserti GIMN1.010 (=DSM 45689), isolated from desert sand in western China.</title>
        <authorList>
            <person name="Ruckert C."/>
            <person name="Albersmeier A."/>
            <person name="Kalinowski J."/>
        </authorList>
    </citation>
    <scope>NUCLEOTIDE SEQUENCE [LARGE SCALE GENOMIC DNA]</scope>
    <source>
        <strain evidence="8 9">GIMN1.010</strain>
    </source>
</reference>
<dbReference type="KEGG" id="cdx:CDES_07335"/>
<dbReference type="PROSITE" id="PS50929">
    <property type="entry name" value="ABC_TM1F"/>
    <property type="match status" value="1"/>
</dbReference>
<dbReference type="Gene3D" id="1.20.1560.10">
    <property type="entry name" value="ABC transporter type 1, transmembrane domain"/>
    <property type="match status" value="1"/>
</dbReference>
<evidence type="ECO:0000259" key="7">
    <source>
        <dbReference type="PROSITE" id="PS50929"/>
    </source>
</evidence>
<evidence type="ECO:0000256" key="3">
    <source>
        <dbReference type="ARBA" id="ARBA00022989"/>
    </source>
</evidence>
<dbReference type="GO" id="GO:0005886">
    <property type="term" value="C:plasma membrane"/>
    <property type="evidence" value="ECO:0007669"/>
    <property type="project" value="UniProtKB-SubCell"/>
</dbReference>
<keyword evidence="3 5" id="KW-1133">Transmembrane helix</keyword>
<dbReference type="EMBL" id="CP009220">
    <property type="protein sequence ID" value="ALC05880.1"/>
    <property type="molecule type" value="Genomic_DNA"/>
</dbReference>
<organism evidence="8 9">
    <name type="scientific">Corynebacterium deserti GIMN1.010</name>
    <dbReference type="NCBI Taxonomy" id="931089"/>
    <lineage>
        <taxon>Bacteria</taxon>
        <taxon>Bacillati</taxon>
        <taxon>Actinomycetota</taxon>
        <taxon>Actinomycetes</taxon>
        <taxon>Mycobacteriales</taxon>
        <taxon>Corynebacteriaceae</taxon>
        <taxon>Corynebacterium</taxon>
    </lineage>
</organism>
<dbReference type="GO" id="GO:0016887">
    <property type="term" value="F:ATP hydrolysis activity"/>
    <property type="evidence" value="ECO:0007669"/>
    <property type="project" value="InterPro"/>
</dbReference>
<feature type="transmembrane region" description="Helical" evidence="5">
    <location>
        <begin position="85"/>
        <end position="103"/>
    </location>
</feature>
<evidence type="ECO:0000256" key="2">
    <source>
        <dbReference type="ARBA" id="ARBA00022692"/>
    </source>
</evidence>
<feature type="domain" description="ABC transmembrane type-1" evidence="7">
    <location>
        <begin position="50"/>
        <end position="309"/>
    </location>
</feature>
<feature type="transmembrane region" description="Helical" evidence="5">
    <location>
        <begin position="305"/>
        <end position="328"/>
    </location>
</feature>
<dbReference type="InterPro" id="IPR003439">
    <property type="entry name" value="ABC_transporter-like_ATP-bd"/>
</dbReference>
<dbReference type="GO" id="GO:0005524">
    <property type="term" value="F:ATP binding"/>
    <property type="evidence" value="ECO:0007669"/>
    <property type="project" value="InterPro"/>
</dbReference>
<dbReference type="InterPro" id="IPR036640">
    <property type="entry name" value="ABC1_TM_sf"/>
</dbReference>
<dbReference type="Pfam" id="PF00005">
    <property type="entry name" value="ABC_tran"/>
    <property type="match status" value="1"/>
</dbReference>
<evidence type="ECO:0000256" key="4">
    <source>
        <dbReference type="ARBA" id="ARBA00023136"/>
    </source>
</evidence>
<dbReference type="Pfam" id="PF00664">
    <property type="entry name" value="ABC_membrane"/>
    <property type="match status" value="1"/>
</dbReference>
<dbReference type="SUPFAM" id="SSF90123">
    <property type="entry name" value="ABC transporter transmembrane region"/>
    <property type="match status" value="1"/>
</dbReference>
<dbReference type="Proteomes" id="UP000068067">
    <property type="component" value="Chromosome"/>
</dbReference>
<dbReference type="GO" id="GO:0015421">
    <property type="term" value="F:ABC-type oligopeptide transporter activity"/>
    <property type="evidence" value="ECO:0007669"/>
    <property type="project" value="TreeGrafter"/>
</dbReference>
<accession>A0A0M4CQ21</accession>
<dbReference type="SUPFAM" id="SSF52540">
    <property type="entry name" value="P-loop containing nucleoside triphosphate hydrolases"/>
    <property type="match status" value="1"/>
</dbReference>
<feature type="transmembrane region" description="Helical" evidence="5">
    <location>
        <begin position="185"/>
        <end position="204"/>
    </location>
</feature>
<feature type="transmembrane region" description="Helical" evidence="5">
    <location>
        <begin position="41"/>
        <end position="65"/>
    </location>
</feature>
<dbReference type="PANTHER" id="PTHR43394:SF1">
    <property type="entry name" value="ATP-BINDING CASSETTE SUB-FAMILY B MEMBER 10, MITOCHONDRIAL"/>
    <property type="match status" value="1"/>
</dbReference>
<dbReference type="AlphaFoldDB" id="A0A0M4CQ21"/>
<feature type="transmembrane region" description="Helical" evidence="5">
    <location>
        <begin position="271"/>
        <end position="293"/>
    </location>
</feature>
<dbReference type="PANTHER" id="PTHR43394">
    <property type="entry name" value="ATP-DEPENDENT PERMEASE MDL1, MITOCHONDRIAL"/>
    <property type="match status" value="1"/>
</dbReference>
<dbReference type="STRING" id="931089.CDES_07335"/>
<dbReference type="InterPro" id="IPR027417">
    <property type="entry name" value="P-loop_NTPase"/>
</dbReference>
<keyword evidence="9" id="KW-1185">Reference proteome</keyword>
<proteinExistence type="predicted"/>
<evidence type="ECO:0000256" key="5">
    <source>
        <dbReference type="SAM" id="Phobius"/>
    </source>
</evidence>
<dbReference type="PROSITE" id="PS50893">
    <property type="entry name" value="ABC_TRANSPORTER_2"/>
    <property type="match status" value="1"/>
</dbReference>
<evidence type="ECO:0000313" key="9">
    <source>
        <dbReference type="Proteomes" id="UP000068067"/>
    </source>
</evidence>
<dbReference type="Gene3D" id="3.40.50.300">
    <property type="entry name" value="P-loop containing nucleotide triphosphate hydrolases"/>
    <property type="match status" value="1"/>
</dbReference>
<dbReference type="PATRIC" id="fig|931089.4.peg.1483"/>